<evidence type="ECO:0000259" key="2">
    <source>
        <dbReference type="Pfam" id="PF19200"/>
    </source>
</evidence>
<evidence type="ECO:0000313" key="3">
    <source>
        <dbReference type="EMBL" id="MBF1712333.1"/>
    </source>
</evidence>
<feature type="domain" description="6-phospho-N-acetylmuramidase C-terminal" evidence="1">
    <location>
        <begin position="252"/>
        <end position="345"/>
    </location>
</feature>
<dbReference type="InterPro" id="IPR013785">
    <property type="entry name" value="Aldolase_TIM"/>
</dbReference>
<gene>
    <name evidence="3" type="ORF">HXO88_01130</name>
</gene>
<dbReference type="PANTHER" id="PTHR38435">
    <property type="match status" value="1"/>
</dbReference>
<dbReference type="InterPro" id="IPR017853">
    <property type="entry name" value="GH"/>
</dbReference>
<sequence>MQYTTDQTFNTSLGFSLYTSNNLADSKQWIRDYQKAGFSFAFTSLNLLEETDQSNKIRPLLQECQEHSIHTFVDINRQVLDSFGIDGLKKLGIVALRIDDGITDSEIVILSNHFKIVLNASTLTSQKISRLKIQGLKTSQLIACHNYYPKPYTGLSLHKVKQFNQQLHQYNIPVVAFIPGEIKRLPIFEGLPTIEEQRHIKPLQAALECLVAAECDYICIGDNALSASSLSKFSFLAKEVIPLEAAVPSPLYHMIFENRLDSSDYVIRAAYSRQQLKQFKLSGSIQQRHLGDIVIANEKFLRYEKELEICLCNLPLDERQTIIGKVRNEDLALLHYVQSPFKFSFVKLNVK</sequence>
<dbReference type="InterPro" id="IPR043797">
    <property type="entry name" value="MupG_N"/>
</dbReference>
<evidence type="ECO:0000259" key="1">
    <source>
        <dbReference type="Pfam" id="PF05913"/>
    </source>
</evidence>
<dbReference type="RefSeq" id="WP_020998186.1">
    <property type="nucleotide sequence ID" value="NZ_CP020433.2"/>
</dbReference>
<dbReference type="AlphaFoldDB" id="A0A930RC76"/>
<name>A0A930RC76_STRIT</name>
<dbReference type="Pfam" id="PF19200">
    <property type="entry name" value="MupG_N"/>
    <property type="match status" value="1"/>
</dbReference>
<dbReference type="EMBL" id="JABZYP010000002">
    <property type="protein sequence ID" value="MBF1712333.1"/>
    <property type="molecule type" value="Genomic_DNA"/>
</dbReference>
<organism evidence="3 4">
    <name type="scientific">Streptococcus intermedius</name>
    <dbReference type="NCBI Taxonomy" id="1338"/>
    <lineage>
        <taxon>Bacteria</taxon>
        <taxon>Bacillati</taxon>
        <taxon>Bacillota</taxon>
        <taxon>Bacilli</taxon>
        <taxon>Lactobacillales</taxon>
        <taxon>Streptococcaceae</taxon>
        <taxon>Streptococcus</taxon>
        <taxon>Streptococcus anginosus group</taxon>
    </lineage>
</organism>
<dbReference type="SUPFAM" id="SSF51445">
    <property type="entry name" value="(Trans)glycosidases"/>
    <property type="match status" value="1"/>
</dbReference>
<evidence type="ECO:0000313" key="4">
    <source>
        <dbReference type="Proteomes" id="UP000721045"/>
    </source>
</evidence>
<reference evidence="3" key="1">
    <citation type="submission" date="2020-04" db="EMBL/GenBank/DDBJ databases">
        <title>Deep metagenomics examines the oral microbiome during advanced dental caries in children, revealing novel taxa and co-occurrences with host molecules.</title>
        <authorList>
            <person name="Baker J.L."/>
            <person name="Morton J.T."/>
            <person name="Dinis M."/>
            <person name="Alvarez R."/>
            <person name="Tran N.C."/>
            <person name="Knight R."/>
            <person name="Edlund A."/>
        </authorList>
    </citation>
    <scope>NUCLEOTIDE SEQUENCE</scope>
    <source>
        <strain evidence="3">JCVI_23_bin.22</strain>
    </source>
</reference>
<dbReference type="Proteomes" id="UP000721045">
    <property type="component" value="Unassembled WGS sequence"/>
</dbReference>
<dbReference type="Pfam" id="PF05913">
    <property type="entry name" value="MupG_C"/>
    <property type="match status" value="1"/>
</dbReference>
<accession>A0A930RC76</accession>
<dbReference type="InterPro" id="IPR029000">
    <property type="entry name" value="Cyclophilin-like_dom_sf"/>
</dbReference>
<dbReference type="InterPro" id="IPR008589">
    <property type="entry name" value="MupG"/>
</dbReference>
<dbReference type="InterPro" id="IPR043894">
    <property type="entry name" value="MupG_C"/>
</dbReference>
<dbReference type="Gene3D" id="2.40.100.10">
    <property type="entry name" value="Cyclophilin-like"/>
    <property type="match status" value="1"/>
</dbReference>
<comment type="caution">
    <text evidence="3">The sequence shown here is derived from an EMBL/GenBank/DDBJ whole genome shotgun (WGS) entry which is preliminary data.</text>
</comment>
<dbReference type="SUPFAM" id="SSF50891">
    <property type="entry name" value="Cyclophilin-like"/>
    <property type="match status" value="1"/>
</dbReference>
<dbReference type="PANTHER" id="PTHR38435:SF2">
    <property type="entry name" value="DUF871 DOMAIN-CONTAINING PROTEIN"/>
    <property type="match status" value="1"/>
</dbReference>
<proteinExistence type="predicted"/>
<protein>
    <submittedName>
        <fullName evidence="3">DUF871 domain-containing protein</fullName>
    </submittedName>
</protein>
<feature type="domain" description="6-phospho-N-acetylmuramidase N-terminal" evidence="2">
    <location>
        <begin position="13"/>
        <end position="234"/>
    </location>
</feature>
<dbReference type="Gene3D" id="3.20.20.70">
    <property type="entry name" value="Aldolase class I"/>
    <property type="match status" value="1"/>
</dbReference>